<dbReference type="PANTHER" id="PTHR33875">
    <property type="entry name" value="OS09G0542200 PROTEIN"/>
    <property type="match status" value="1"/>
</dbReference>
<dbReference type="RefSeq" id="XP_033688192.1">
    <property type="nucleotide sequence ID" value="XM_033825595.1"/>
</dbReference>
<reference evidence="2" key="1">
    <citation type="journal article" date="2020" name="Stud. Mycol.">
        <title>101 Dothideomycetes genomes: a test case for predicting lifestyles and emergence of pathogens.</title>
        <authorList>
            <person name="Haridas S."/>
            <person name="Albert R."/>
            <person name="Binder M."/>
            <person name="Bloem J."/>
            <person name="Labutti K."/>
            <person name="Salamov A."/>
            <person name="Andreopoulos B."/>
            <person name="Baker S."/>
            <person name="Barry K."/>
            <person name="Bills G."/>
            <person name="Bluhm B."/>
            <person name="Cannon C."/>
            <person name="Castanera R."/>
            <person name="Culley D."/>
            <person name="Daum C."/>
            <person name="Ezra D."/>
            <person name="Gonzalez J."/>
            <person name="Henrissat B."/>
            <person name="Kuo A."/>
            <person name="Liang C."/>
            <person name="Lipzen A."/>
            <person name="Lutzoni F."/>
            <person name="Magnuson J."/>
            <person name="Mondo S."/>
            <person name="Nolan M."/>
            <person name="Ohm R."/>
            <person name="Pangilinan J."/>
            <person name="Park H.-J."/>
            <person name="Ramirez L."/>
            <person name="Alfaro M."/>
            <person name="Sun H."/>
            <person name="Tritt A."/>
            <person name="Yoshinaga Y."/>
            <person name="Zwiers L.-H."/>
            <person name="Turgeon B."/>
            <person name="Goodwin S."/>
            <person name="Spatafora J."/>
            <person name="Crous P."/>
            <person name="Grigoriev I."/>
        </authorList>
    </citation>
    <scope>NUCLEOTIDE SEQUENCE</scope>
    <source>
        <strain evidence="2">CBS 122368</strain>
    </source>
</reference>
<evidence type="ECO:0000313" key="2">
    <source>
        <dbReference type="EMBL" id="KAF2253188.1"/>
    </source>
</evidence>
<dbReference type="Proteomes" id="UP000800094">
    <property type="component" value="Unassembled WGS sequence"/>
</dbReference>
<protein>
    <recommendedName>
        <fullName evidence="1">Thioredoxin-like fold domain-containing protein</fullName>
    </recommendedName>
</protein>
<feature type="domain" description="Thioredoxin-like fold" evidence="1">
    <location>
        <begin position="19"/>
        <end position="206"/>
    </location>
</feature>
<sequence length="210" mass="23224">MALAPKFAGQKLASSSIQPKAVHTLELYLDYVCPFSAKMFATLYTTPLRSTLLTTYASRLVTIFRQQIQPWHPSSTLAHEAGLAVLKHAPDKFWAFSAALFAQQTAFFDANVVNETRNATYKRLARIAGDVGVDEAEVYKLLEISDRPGEDGALNAGNGVTNDVKVQVKANRLVGVHVTPTVVFDGVVRGEISSSWTREQWEEWLQKNVV</sequence>
<dbReference type="SUPFAM" id="SSF52833">
    <property type="entry name" value="Thioredoxin-like"/>
    <property type="match status" value="1"/>
</dbReference>
<dbReference type="Pfam" id="PF13462">
    <property type="entry name" value="Thioredoxin_4"/>
    <property type="match status" value="1"/>
</dbReference>
<gene>
    <name evidence="2" type="ORF">BU26DRAFT_477216</name>
</gene>
<proteinExistence type="predicted"/>
<dbReference type="GeneID" id="54578925"/>
<dbReference type="EMBL" id="ML987191">
    <property type="protein sequence ID" value="KAF2253188.1"/>
    <property type="molecule type" value="Genomic_DNA"/>
</dbReference>
<dbReference type="AlphaFoldDB" id="A0A6A6ISV0"/>
<dbReference type="PANTHER" id="PTHR33875:SF2">
    <property type="entry name" value="ACR183CP"/>
    <property type="match status" value="1"/>
</dbReference>
<dbReference type="InterPro" id="IPR012336">
    <property type="entry name" value="Thioredoxin-like_fold"/>
</dbReference>
<evidence type="ECO:0000313" key="3">
    <source>
        <dbReference type="Proteomes" id="UP000800094"/>
    </source>
</evidence>
<evidence type="ECO:0000259" key="1">
    <source>
        <dbReference type="Pfam" id="PF13462"/>
    </source>
</evidence>
<keyword evidence="3" id="KW-1185">Reference proteome</keyword>
<dbReference type="Gene3D" id="3.40.30.10">
    <property type="entry name" value="Glutaredoxin"/>
    <property type="match status" value="1"/>
</dbReference>
<dbReference type="InterPro" id="IPR036249">
    <property type="entry name" value="Thioredoxin-like_sf"/>
</dbReference>
<dbReference type="OrthoDB" id="37297at2759"/>
<organism evidence="2 3">
    <name type="scientific">Trematosphaeria pertusa</name>
    <dbReference type="NCBI Taxonomy" id="390896"/>
    <lineage>
        <taxon>Eukaryota</taxon>
        <taxon>Fungi</taxon>
        <taxon>Dikarya</taxon>
        <taxon>Ascomycota</taxon>
        <taxon>Pezizomycotina</taxon>
        <taxon>Dothideomycetes</taxon>
        <taxon>Pleosporomycetidae</taxon>
        <taxon>Pleosporales</taxon>
        <taxon>Massarineae</taxon>
        <taxon>Trematosphaeriaceae</taxon>
        <taxon>Trematosphaeria</taxon>
    </lineage>
</organism>
<accession>A0A6A6ISV0</accession>
<name>A0A6A6ISV0_9PLEO</name>